<dbReference type="InterPro" id="IPR052035">
    <property type="entry name" value="ZnF_BED_domain_contain"/>
</dbReference>
<name>A0A915D1D5_9BILA</name>
<dbReference type="AlphaFoldDB" id="A0A915D1D5"/>
<keyword evidence="4" id="KW-0862">Zinc</keyword>
<comment type="subcellular location">
    <subcellularLocation>
        <location evidence="1">Nucleus</location>
    </subcellularLocation>
</comment>
<evidence type="ECO:0000256" key="5">
    <source>
        <dbReference type="ARBA" id="ARBA00023242"/>
    </source>
</evidence>
<evidence type="ECO:0000313" key="7">
    <source>
        <dbReference type="Proteomes" id="UP000887574"/>
    </source>
</evidence>
<keyword evidence="7" id="KW-1185">Reference proteome</keyword>
<dbReference type="PANTHER" id="PTHR46481">
    <property type="entry name" value="ZINC FINGER BED DOMAIN-CONTAINING PROTEIN 4"/>
    <property type="match status" value="1"/>
</dbReference>
<dbReference type="WBParaSite" id="jg14808">
    <property type="protein sequence ID" value="jg14808"/>
    <property type="gene ID" value="jg14808"/>
</dbReference>
<keyword evidence="5" id="KW-0539">Nucleus</keyword>
<dbReference type="Proteomes" id="UP000887574">
    <property type="component" value="Unplaced"/>
</dbReference>
<sequence>MLKNIDCGIPKKEEYYRIHSIHPTLSRRLKKDLVRVAVLFKHACRAHFTSVFAQHSHDEDDGAENSQDVMTEIDSYLARRCIGALEDPLEFWKDHQKDYTHLGRIARRYLAAPATSIASESTFSVARDVFDYKRSRLSPQNAEMLIFLHRNLPLISFNY</sequence>
<feature type="domain" description="HAT C-terminal dimerisation" evidence="6">
    <location>
        <begin position="72"/>
        <end position="152"/>
    </location>
</feature>
<dbReference type="GO" id="GO:0046983">
    <property type="term" value="F:protein dimerization activity"/>
    <property type="evidence" value="ECO:0007669"/>
    <property type="project" value="InterPro"/>
</dbReference>
<dbReference type="InterPro" id="IPR008906">
    <property type="entry name" value="HATC_C_dom"/>
</dbReference>
<proteinExistence type="predicted"/>
<dbReference type="GO" id="GO:0008270">
    <property type="term" value="F:zinc ion binding"/>
    <property type="evidence" value="ECO:0007669"/>
    <property type="project" value="UniProtKB-KW"/>
</dbReference>
<reference evidence="8" key="1">
    <citation type="submission" date="2022-11" db="UniProtKB">
        <authorList>
            <consortium name="WormBaseParasite"/>
        </authorList>
    </citation>
    <scope>IDENTIFICATION</scope>
</reference>
<protein>
    <submittedName>
        <fullName evidence="8">HAT C-terminal dimerisation domain-containing protein</fullName>
    </submittedName>
</protein>
<evidence type="ECO:0000259" key="6">
    <source>
        <dbReference type="Pfam" id="PF05699"/>
    </source>
</evidence>
<dbReference type="Pfam" id="PF05699">
    <property type="entry name" value="Dimer_Tnp_hAT"/>
    <property type="match status" value="1"/>
</dbReference>
<dbReference type="PANTHER" id="PTHR46481:SF10">
    <property type="entry name" value="ZINC FINGER BED DOMAIN-CONTAINING PROTEIN 39"/>
    <property type="match status" value="1"/>
</dbReference>
<dbReference type="InterPro" id="IPR012337">
    <property type="entry name" value="RNaseH-like_sf"/>
</dbReference>
<evidence type="ECO:0000256" key="1">
    <source>
        <dbReference type="ARBA" id="ARBA00004123"/>
    </source>
</evidence>
<keyword evidence="2" id="KW-0479">Metal-binding</keyword>
<accession>A0A915D1D5</accession>
<dbReference type="GO" id="GO:0005634">
    <property type="term" value="C:nucleus"/>
    <property type="evidence" value="ECO:0007669"/>
    <property type="project" value="UniProtKB-SubCell"/>
</dbReference>
<evidence type="ECO:0000256" key="4">
    <source>
        <dbReference type="ARBA" id="ARBA00022833"/>
    </source>
</evidence>
<evidence type="ECO:0000313" key="8">
    <source>
        <dbReference type="WBParaSite" id="jg14808"/>
    </source>
</evidence>
<dbReference type="SUPFAM" id="SSF53098">
    <property type="entry name" value="Ribonuclease H-like"/>
    <property type="match status" value="1"/>
</dbReference>
<keyword evidence="3" id="KW-0863">Zinc-finger</keyword>
<organism evidence="7 8">
    <name type="scientific">Ditylenchus dipsaci</name>
    <dbReference type="NCBI Taxonomy" id="166011"/>
    <lineage>
        <taxon>Eukaryota</taxon>
        <taxon>Metazoa</taxon>
        <taxon>Ecdysozoa</taxon>
        <taxon>Nematoda</taxon>
        <taxon>Chromadorea</taxon>
        <taxon>Rhabditida</taxon>
        <taxon>Tylenchina</taxon>
        <taxon>Tylenchomorpha</taxon>
        <taxon>Sphaerularioidea</taxon>
        <taxon>Anguinidae</taxon>
        <taxon>Anguininae</taxon>
        <taxon>Ditylenchus</taxon>
    </lineage>
</organism>
<evidence type="ECO:0000256" key="2">
    <source>
        <dbReference type="ARBA" id="ARBA00022723"/>
    </source>
</evidence>
<evidence type="ECO:0000256" key="3">
    <source>
        <dbReference type="ARBA" id="ARBA00022771"/>
    </source>
</evidence>